<accession>A0A2V0RK48</accession>
<name>A0A2V0RK48_9ZZZZ</name>
<organism evidence="1">
    <name type="scientific">viral metagenome</name>
    <dbReference type="NCBI Taxonomy" id="1070528"/>
    <lineage>
        <taxon>unclassified sequences</taxon>
        <taxon>metagenomes</taxon>
        <taxon>organismal metagenomes</taxon>
    </lineage>
</organism>
<evidence type="ECO:0000313" key="1">
    <source>
        <dbReference type="EMBL" id="GBH21842.1"/>
    </source>
</evidence>
<reference evidence="1" key="1">
    <citation type="submission" date="2017-04" db="EMBL/GenBank/DDBJ databases">
        <title>Unveiling RNA virosphere associated with marine microorganisms.</title>
        <authorList>
            <person name="Urayama S."/>
            <person name="Takaki Y."/>
            <person name="Nishi S."/>
            <person name="Yoshida Y."/>
            <person name="Deguchi S."/>
            <person name="Takai K."/>
            <person name="Nunoura T."/>
        </authorList>
    </citation>
    <scope>NUCLEOTIDE SEQUENCE</scope>
</reference>
<proteinExistence type="predicted"/>
<protein>
    <submittedName>
        <fullName evidence="1">Uncharacterized protein</fullName>
    </submittedName>
</protein>
<dbReference type="AlphaFoldDB" id="A0A2V0RK48"/>
<dbReference type="EMBL" id="BDQA01000379">
    <property type="protein sequence ID" value="GBH21842.1"/>
    <property type="molecule type" value="Genomic_RNA"/>
</dbReference>
<comment type="caution">
    <text evidence="1">The sequence shown here is derived from an EMBL/GenBank/DDBJ whole genome shotgun (WGS) entry which is preliminary data.</text>
</comment>
<sequence>MKLRRISPAIRICRMIEDYAEVLGKLRQYDGIGMAVSEALKTKTHMAKSMAIFTDSFVRGSTHVELLAPDDSGANARSIDTVMLPFDGALSFILYGIGSSEISDTSDAFIRFKAKASPTLPSLYPVYLYMERAIVQQAYAAFSTEPEPYLITHREEVIDLCLDALKVYFVSIDPDSRARIGHLFDDSETLDATRQLDLPSALVSNIFTDTEFKPALGRKGQESLPGSLLSNADIEEANPLINPYVGSLQAVDRTVKRMFIDFDPISPEVLETYSTGSVLLYTGERDVADYVSLSTVIANSRYVDSETLSIDSVKSLAKAYLRGIDRTAKGVFIDKIHTSFKFVEHKGLSDIVVETPTIKIDRNPRYLDTQFEVSEISIYYHRLTDRQGQLSEGVIERELDYLRGFMTYVSVDSADIQRCLINFDHADPMNPSIYRIEGDDANIEVVDEKSIAAIKIRDGRGITYAGRVTLSTRESEEISLTKELNSKERFFLEG</sequence>